<reference evidence="1 2" key="1">
    <citation type="submission" date="2016-11" db="EMBL/GenBank/DDBJ databases">
        <title>Draft Genome Sequences of Nine Cyanobacterial Strains from Diverse Habitats.</title>
        <authorList>
            <person name="Zhu T."/>
            <person name="Hou S."/>
            <person name="Lu X."/>
            <person name="Hess W.R."/>
        </authorList>
    </citation>
    <scope>NUCLEOTIDE SEQUENCE [LARGE SCALE GENOMIC DNA]</scope>
    <source>
        <strain evidence="1 2">NIES-30</strain>
    </source>
</reference>
<dbReference type="AlphaFoldDB" id="A0A1U7J1Z4"/>
<evidence type="ECO:0000313" key="1">
    <source>
        <dbReference type="EMBL" id="OKH46084.1"/>
    </source>
</evidence>
<evidence type="ECO:0008006" key="3">
    <source>
        <dbReference type="Google" id="ProtNLM"/>
    </source>
</evidence>
<organism evidence="1 2">
    <name type="scientific">Phormidium tenue NIES-30</name>
    <dbReference type="NCBI Taxonomy" id="549789"/>
    <lineage>
        <taxon>Bacteria</taxon>
        <taxon>Bacillati</taxon>
        <taxon>Cyanobacteriota</taxon>
        <taxon>Cyanophyceae</taxon>
        <taxon>Oscillatoriophycideae</taxon>
        <taxon>Oscillatoriales</taxon>
        <taxon>Oscillatoriaceae</taxon>
        <taxon>Phormidium</taxon>
    </lineage>
</organism>
<keyword evidence="2" id="KW-1185">Reference proteome</keyword>
<evidence type="ECO:0000313" key="2">
    <source>
        <dbReference type="Proteomes" id="UP000185557"/>
    </source>
</evidence>
<sequence length="359" mass="40678">MLMVLQWQNKHDTLAAIHERWLAFVYACLELRLASVATKTPALATALTEQLSSLSEPVIESILLAPECTFRLLPRRPATENDAAEYLRKAILVERIRAGNMMPVEEELCSARGDFVVYINGQCVQTPRVAGLWLDVGSRQSRYLDISGQRFEIDEAREPFAVEELELVLERVRKACVGISAVSPYMLSFVTLFTKVLILQPDPKEPFSSGSNGYFVGRSVISNPHIPTVDEADIADAIVHEAIHSLLYMQEDLEPWVMDEEMYDPTPRIRSPWTGNPLPIRPFLQACFVWYGLTHFWSQAFEVFPERRVRSLLARSSTGFVGPKLIGEIGEWEKRVDPSVRQVIDAMQDQIKTALMEIL</sequence>
<dbReference type="InterPro" id="IPR026337">
    <property type="entry name" value="AKG_HExxH"/>
</dbReference>
<comment type="caution">
    <text evidence="1">The sequence shown here is derived from an EMBL/GenBank/DDBJ whole genome shotgun (WGS) entry which is preliminary data.</text>
</comment>
<dbReference type="Proteomes" id="UP000185557">
    <property type="component" value="Unassembled WGS sequence"/>
</dbReference>
<proteinExistence type="predicted"/>
<gene>
    <name evidence="1" type="ORF">NIES30_17430</name>
</gene>
<dbReference type="NCBIfam" id="TIGR04267">
    <property type="entry name" value="mod_HExxH"/>
    <property type="match status" value="1"/>
</dbReference>
<dbReference type="EMBL" id="MRCG01000014">
    <property type="protein sequence ID" value="OKH46084.1"/>
    <property type="molecule type" value="Genomic_DNA"/>
</dbReference>
<accession>A0A1U7J1Z4</accession>
<dbReference type="STRING" id="549789.NIES30_17430"/>
<protein>
    <recommendedName>
        <fullName evidence="3">HEXXH motif domain-containing protein</fullName>
    </recommendedName>
</protein>
<name>A0A1U7J1Z4_9CYAN</name>